<sequence>MKIKISQLKFHPKNSILFNPKDDEFLQSLATDIHTHGLMEPISITKDFVILSGENRVRAVKLLGWEKIEANIVSPTNELDYLISRNTNRRHLTHKDRIRIYKEICPHFFQMDSISKEELRAIAKRIHISAKTIQSDLTRIRRGDENTKDLSIDLLKKLWENKNLSNIKINIIDTDSGMILKVVSRKGEYEFGPGSYKQIFKQAFDAGNSKYFHKVDQANELNQELRQLRVSANLTQFQLAQKIGYSQSYLAELEKGKWPVSKSLFEQIRDVCMGIAI</sequence>
<dbReference type="InterPro" id="IPR050336">
    <property type="entry name" value="Chromosome_partition/occlusion"/>
</dbReference>
<feature type="domain" description="HTH cro/C1-type" evidence="1">
    <location>
        <begin position="225"/>
        <end position="257"/>
    </location>
</feature>
<dbReference type="PANTHER" id="PTHR33375:SF1">
    <property type="entry name" value="CHROMOSOME-PARTITIONING PROTEIN PARB-RELATED"/>
    <property type="match status" value="1"/>
</dbReference>
<dbReference type="CDD" id="cd00093">
    <property type="entry name" value="HTH_XRE"/>
    <property type="match status" value="1"/>
</dbReference>
<dbReference type="GO" id="GO:0007059">
    <property type="term" value="P:chromosome segregation"/>
    <property type="evidence" value="ECO:0007669"/>
    <property type="project" value="TreeGrafter"/>
</dbReference>
<name>A0A4Z0ZPM8_9LEPT</name>
<dbReference type="SMART" id="SM00470">
    <property type="entry name" value="ParB"/>
    <property type="match status" value="1"/>
</dbReference>
<dbReference type="InterPro" id="IPR010982">
    <property type="entry name" value="Lambda_DNA-bd_dom_sf"/>
</dbReference>
<dbReference type="AlphaFoldDB" id="A0A4Z0ZPM8"/>
<dbReference type="EMBL" id="RQGH01000035">
    <property type="protein sequence ID" value="TGL58594.1"/>
    <property type="molecule type" value="Genomic_DNA"/>
</dbReference>
<dbReference type="Gene3D" id="3.90.1530.10">
    <property type="entry name" value="Conserved hypothetical protein from pyrococcus furiosus pfu- 392566-001, ParB domain"/>
    <property type="match status" value="1"/>
</dbReference>
<keyword evidence="3" id="KW-1185">Reference proteome</keyword>
<gene>
    <name evidence="2" type="ORF">EHQ62_17005</name>
</gene>
<dbReference type="RefSeq" id="WP_135645048.1">
    <property type="nucleotide sequence ID" value="NZ_RQGH01000035.1"/>
</dbReference>
<evidence type="ECO:0000259" key="1">
    <source>
        <dbReference type="PROSITE" id="PS50943"/>
    </source>
</evidence>
<dbReference type="Pfam" id="PF13560">
    <property type="entry name" value="HTH_31"/>
    <property type="match status" value="1"/>
</dbReference>
<evidence type="ECO:0000313" key="2">
    <source>
        <dbReference type="EMBL" id="TGL58594.1"/>
    </source>
</evidence>
<dbReference type="PANTHER" id="PTHR33375">
    <property type="entry name" value="CHROMOSOME-PARTITIONING PROTEIN PARB-RELATED"/>
    <property type="match status" value="1"/>
</dbReference>
<organism evidence="2 3">
    <name type="scientific">Leptospira jelokensis</name>
    <dbReference type="NCBI Taxonomy" id="2484931"/>
    <lineage>
        <taxon>Bacteria</taxon>
        <taxon>Pseudomonadati</taxon>
        <taxon>Spirochaetota</taxon>
        <taxon>Spirochaetia</taxon>
        <taxon>Leptospirales</taxon>
        <taxon>Leptospiraceae</taxon>
        <taxon>Leptospira</taxon>
    </lineage>
</organism>
<dbReference type="SUPFAM" id="SSF47413">
    <property type="entry name" value="lambda repressor-like DNA-binding domains"/>
    <property type="match status" value="1"/>
</dbReference>
<dbReference type="SMART" id="SM00530">
    <property type="entry name" value="HTH_XRE"/>
    <property type="match status" value="1"/>
</dbReference>
<proteinExistence type="predicted"/>
<reference evidence="2" key="1">
    <citation type="journal article" date="2019" name="PLoS Negl. Trop. Dis.">
        <title>Revisiting the worldwide diversity of Leptospira species in the environment.</title>
        <authorList>
            <person name="Vincent A.T."/>
            <person name="Schiettekatte O."/>
            <person name="Bourhy P."/>
            <person name="Veyrier F.J."/>
            <person name="Picardeau M."/>
        </authorList>
    </citation>
    <scope>NUCLEOTIDE SEQUENCE [LARGE SCALE GENOMIC DNA]</scope>
    <source>
        <strain evidence="2">201702451</strain>
    </source>
</reference>
<dbReference type="InterPro" id="IPR001387">
    <property type="entry name" value="Cro/C1-type_HTH"/>
</dbReference>
<dbReference type="Proteomes" id="UP000297567">
    <property type="component" value="Unassembled WGS sequence"/>
</dbReference>
<accession>A0A4Z0ZPM8</accession>
<dbReference type="GO" id="GO:0003677">
    <property type="term" value="F:DNA binding"/>
    <property type="evidence" value="ECO:0007669"/>
    <property type="project" value="InterPro"/>
</dbReference>
<dbReference type="GO" id="GO:0005694">
    <property type="term" value="C:chromosome"/>
    <property type="evidence" value="ECO:0007669"/>
    <property type="project" value="TreeGrafter"/>
</dbReference>
<dbReference type="InterPro" id="IPR003115">
    <property type="entry name" value="ParB_N"/>
</dbReference>
<protein>
    <submittedName>
        <fullName evidence="2">Helix-turn-helix domain-containing protein</fullName>
    </submittedName>
</protein>
<dbReference type="PROSITE" id="PS50943">
    <property type="entry name" value="HTH_CROC1"/>
    <property type="match status" value="1"/>
</dbReference>
<evidence type="ECO:0000313" key="3">
    <source>
        <dbReference type="Proteomes" id="UP000297567"/>
    </source>
</evidence>
<comment type="caution">
    <text evidence="2">The sequence shown here is derived from an EMBL/GenBank/DDBJ whole genome shotgun (WGS) entry which is preliminary data.</text>
</comment>
<dbReference type="InterPro" id="IPR036086">
    <property type="entry name" value="ParB/Sulfiredoxin_sf"/>
</dbReference>
<dbReference type="Pfam" id="PF02195">
    <property type="entry name" value="ParB_N"/>
    <property type="match status" value="1"/>
</dbReference>
<dbReference type="SUPFAM" id="SSF110849">
    <property type="entry name" value="ParB/Sulfiredoxin"/>
    <property type="match status" value="1"/>
</dbReference>
<dbReference type="Gene3D" id="1.10.260.40">
    <property type="entry name" value="lambda repressor-like DNA-binding domains"/>
    <property type="match status" value="1"/>
</dbReference>